<evidence type="ECO:0000313" key="1">
    <source>
        <dbReference type="EMBL" id="AZG48849.1"/>
    </source>
</evidence>
<evidence type="ECO:0000313" key="2">
    <source>
        <dbReference type="Proteomes" id="UP000271469"/>
    </source>
</evidence>
<dbReference type="Proteomes" id="UP000271469">
    <property type="component" value="Chromosome"/>
</dbReference>
<organism evidence="1 2">
    <name type="scientific">Gordonia insulae</name>
    <dbReference type="NCBI Taxonomy" id="2420509"/>
    <lineage>
        <taxon>Bacteria</taxon>
        <taxon>Bacillati</taxon>
        <taxon>Actinomycetota</taxon>
        <taxon>Actinomycetes</taxon>
        <taxon>Mycobacteriales</taxon>
        <taxon>Gordoniaceae</taxon>
        <taxon>Gordonia</taxon>
    </lineage>
</organism>
<name>A0A3G8JW42_9ACTN</name>
<protein>
    <submittedName>
        <fullName evidence="1">Uncharacterized protein</fullName>
    </submittedName>
</protein>
<keyword evidence="2" id="KW-1185">Reference proteome</keyword>
<sequence>MAKEEKKVWELSGNDLGKYTAIIRYASGTQVSAIAGRIYSIEHELDGRNVETLVRLQVASTETIAIRPDGRLFLFDTLQEAASIWGQNDEAGEVTE</sequence>
<proteinExistence type="predicted"/>
<gene>
    <name evidence="1" type="ORF">D7316_05472</name>
</gene>
<dbReference type="RefSeq" id="WP_124710989.1">
    <property type="nucleotide sequence ID" value="NZ_CP033972.1"/>
</dbReference>
<reference evidence="1 2" key="1">
    <citation type="submission" date="2018-11" db="EMBL/GenBank/DDBJ databases">
        <title>Gordonia insulae sp. nov., isolated from an island soil.</title>
        <authorList>
            <person name="Kim Y.S."/>
            <person name="Kim S.B."/>
        </authorList>
    </citation>
    <scope>NUCLEOTIDE SEQUENCE [LARGE SCALE GENOMIC DNA]</scope>
    <source>
        <strain evidence="1 2">MMS17-SY073</strain>
    </source>
</reference>
<dbReference type="EMBL" id="CP033972">
    <property type="protein sequence ID" value="AZG48849.1"/>
    <property type="molecule type" value="Genomic_DNA"/>
</dbReference>
<accession>A0A3G8JW42</accession>
<dbReference type="KEGG" id="gom:D7316_05472"/>
<dbReference type="AlphaFoldDB" id="A0A3G8JW42"/>